<dbReference type="InterPro" id="IPR003615">
    <property type="entry name" value="HNH_nuc"/>
</dbReference>
<evidence type="ECO:0000313" key="2">
    <source>
        <dbReference type="EMBL" id="KNG87542.1"/>
    </source>
</evidence>
<proteinExistence type="predicted"/>
<feature type="domain" description="HNH nuclease" evidence="1">
    <location>
        <begin position="211"/>
        <end position="290"/>
    </location>
</feature>
<keyword evidence="3" id="KW-1185">Reference proteome</keyword>
<dbReference type="GeneID" id="26806186"/>
<dbReference type="RefSeq" id="XP_015408465.1">
    <property type="nucleotide sequence ID" value="XM_015549639.1"/>
</dbReference>
<reference evidence="2 3" key="1">
    <citation type="submission" date="2014-06" db="EMBL/GenBank/DDBJ databases">
        <title>The Genome of the Aflatoxigenic Filamentous Fungus Aspergillus nomius.</title>
        <authorList>
            <person name="Moore M.G."/>
            <person name="Shannon B.M."/>
            <person name="Brian M.M."/>
        </authorList>
    </citation>
    <scope>NUCLEOTIDE SEQUENCE [LARGE SCALE GENOMIC DNA]</scope>
    <source>
        <strain evidence="2 3">NRRL 13137</strain>
    </source>
</reference>
<comment type="caution">
    <text evidence="2">The sequence shown here is derived from an EMBL/GenBank/DDBJ whole genome shotgun (WGS) entry which is preliminary data.</text>
</comment>
<dbReference type="EMBL" id="JNOM01000078">
    <property type="protein sequence ID" value="KNG87542.1"/>
    <property type="molecule type" value="Genomic_DNA"/>
</dbReference>
<accession>A0A0L1J727</accession>
<name>A0A0L1J727_ASPN3</name>
<dbReference type="Proteomes" id="UP000037505">
    <property type="component" value="Unassembled WGS sequence"/>
</dbReference>
<evidence type="ECO:0000259" key="1">
    <source>
        <dbReference type="Pfam" id="PF13391"/>
    </source>
</evidence>
<evidence type="ECO:0000313" key="3">
    <source>
        <dbReference type="Proteomes" id="UP000037505"/>
    </source>
</evidence>
<organism evidence="2 3">
    <name type="scientific">Aspergillus nomiae NRRL (strain ATCC 15546 / NRRL 13137 / CBS 260.88 / M93)</name>
    <dbReference type="NCBI Taxonomy" id="1509407"/>
    <lineage>
        <taxon>Eukaryota</taxon>
        <taxon>Fungi</taxon>
        <taxon>Dikarya</taxon>
        <taxon>Ascomycota</taxon>
        <taxon>Pezizomycotina</taxon>
        <taxon>Eurotiomycetes</taxon>
        <taxon>Eurotiomycetidae</taxon>
        <taxon>Eurotiales</taxon>
        <taxon>Aspergillaceae</taxon>
        <taxon>Aspergillus</taxon>
        <taxon>Aspergillus subgen. Circumdati</taxon>
    </lineage>
</organism>
<gene>
    <name evidence="2" type="ORF">ANOM_004382</name>
</gene>
<protein>
    <recommendedName>
        <fullName evidence="1">HNH nuclease domain-containing protein</fullName>
    </recommendedName>
</protein>
<dbReference type="AlphaFoldDB" id="A0A0L1J727"/>
<sequence>MALPVLQHRVIIPERPPLMLAEYARAMNTFDTLITQFQDRDHINNTGLKPILLTRLVRDQVIDKDTFLRFCFYFIGEELGGASNNNYNLTELSACLSYLNSRSTWAAEIIEALYNGLVNFTNFIIDNLFMPLKALSTKTPNSTPGSACHLLPQEAGIGTPQRIEELRDNCLKRDRHRCVVTRYFCRVEARARSKVDGERLVDDDGAGLYAERSTMEDLEVAHIFPHSLMALNKGEQTLSESKQLAHKLLNMFDPSVVPRISGCDIDKPSNAITLIERAHTMFGNFEIAFEHLGGHTYKIDYVDPEEIFTNLDLPVTRTLLLTPDRSIDPPAVDLLKLHYAIAKVLHMSAAGEYIDNVLRKMDETYGRQLNANGSTPIDHYIRLKLGFVMS</sequence>
<dbReference type="OrthoDB" id="2104739at2759"/>
<dbReference type="Pfam" id="PF13391">
    <property type="entry name" value="HNH_2"/>
    <property type="match status" value="1"/>
</dbReference>
<dbReference type="STRING" id="1509407.A0A0L1J727"/>